<dbReference type="InterPro" id="IPR036689">
    <property type="entry name" value="ESAT-6-like_sf"/>
</dbReference>
<organism evidence="2 3">
    <name type="scientific">Segniliparus rotundus (strain ATCC BAA-972 / CDC 1076 / CIP 108378 / DSM 44985 / JCM 13578)</name>
    <dbReference type="NCBI Taxonomy" id="640132"/>
    <lineage>
        <taxon>Bacteria</taxon>
        <taxon>Bacillati</taxon>
        <taxon>Actinomycetota</taxon>
        <taxon>Actinomycetes</taxon>
        <taxon>Mycobacteriales</taxon>
        <taxon>Segniliparaceae</taxon>
        <taxon>Segniliparus</taxon>
    </lineage>
</organism>
<keyword evidence="1" id="KW-0175">Coiled coil</keyword>
<sequence length="107" mass="11082">MPANTPTGAGPHVRAELDELRSGVDQLRNLAEETKDKLASSDSALAGAKSAWPGMRAAGVFAAYADAETARGAAMAESFTTAGDNVAHAAEQYEHVDGVNADALRLR</sequence>
<feature type="coiled-coil region" evidence="1">
    <location>
        <begin position="17"/>
        <end position="44"/>
    </location>
</feature>
<dbReference type="AlphaFoldDB" id="D6ZAA8"/>
<accession>D6ZAA8</accession>
<evidence type="ECO:0000313" key="3">
    <source>
        <dbReference type="Proteomes" id="UP000002247"/>
    </source>
</evidence>
<proteinExistence type="predicted"/>
<keyword evidence="3" id="KW-1185">Reference proteome</keyword>
<dbReference type="EMBL" id="CP001958">
    <property type="protein sequence ID" value="ADG96650.1"/>
    <property type="molecule type" value="Genomic_DNA"/>
</dbReference>
<dbReference type="RefSeq" id="WP_013137106.1">
    <property type="nucleotide sequence ID" value="NC_014168.1"/>
</dbReference>
<gene>
    <name evidence="2" type="ordered locus">Srot_0161</name>
</gene>
<evidence type="ECO:0000313" key="2">
    <source>
        <dbReference type="EMBL" id="ADG96650.1"/>
    </source>
</evidence>
<dbReference type="Proteomes" id="UP000002247">
    <property type="component" value="Chromosome"/>
</dbReference>
<reference evidence="2 3" key="1">
    <citation type="journal article" date="2010" name="Stand. Genomic Sci.">
        <title>Complete genome sequence of Segniliparus rotundus type strain (CDC 1076).</title>
        <authorList>
            <person name="Sikorski J."/>
            <person name="Lapidus A."/>
            <person name="Copeland A."/>
            <person name="Misra M."/>
            <person name="Glavina Del Rio T."/>
            <person name="Nolan M."/>
            <person name="Lucas S."/>
            <person name="Chen F."/>
            <person name="Tice H."/>
            <person name="Cheng J.F."/>
            <person name="Jando M."/>
            <person name="Schneider S."/>
            <person name="Bruce D."/>
            <person name="Goodwin L."/>
            <person name="Pitluck S."/>
            <person name="Liolios K."/>
            <person name="Mikhailova N."/>
            <person name="Pati A."/>
            <person name="Ivanova N."/>
            <person name="Mavromatis K."/>
            <person name="Chen A."/>
            <person name="Palaniappan K."/>
            <person name="Chertkov O."/>
            <person name="Land M."/>
            <person name="Hauser L."/>
            <person name="Chang Y.J."/>
            <person name="Jeffries C.D."/>
            <person name="Brettin T."/>
            <person name="Detter J.C."/>
            <person name="Han C."/>
            <person name="Rohde M."/>
            <person name="Goker M."/>
            <person name="Bristow J."/>
            <person name="Eisen J.A."/>
            <person name="Markowitz V."/>
            <person name="Hugenholtz P."/>
            <person name="Kyrpides N.C."/>
            <person name="Klenk H.P."/>
        </authorList>
    </citation>
    <scope>NUCLEOTIDE SEQUENCE [LARGE SCALE GENOMIC DNA]</scope>
    <source>
        <strain evidence="3">ATCC BAA-972 / CDC 1076 / CIP 108378 / DSM 44985 / JCM 13578</strain>
    </source>
</reference>
<dbReference type="KEGG" id="srt:Srot_0161"/>
<dbReference type="STRING" id="640132.Srot_0161"/>
<dbReference type="OrthoDB" id="4782134at2"/>
<dbReference type="Gene3D" id="1.10.287.1060">
    <property type="entry name" value="ESAT-6-like"/>
    <property type="match status" value="1"/>
</dbReference>
<dbReference type="SUPFAM" id="SSF140453">
    <property type="entry name" value="EsxAB dimer-like"/>
    <property type="match status" value="1"/>
</dbReference>
<evidence type="ECO:0000256" key="1">
    <source>
        <dbReference type="SAM" id="Coils"/>
    </source>
</evidence>
<dbReference type="HOGENOM" id="CLU_173347_0_0_11"/>
<name>D6ZAA8_SEGRD</name>
<protein>
    <recommendedName>
        <fullName evidence="4">ESX-1 secretion-associated protein</fullName>
    </recommendedName>
</protein>
<evidence type="ECO:0008006" key="4">
    <source>
        <dbReference type="Google" id="ProtNLM"/>
    </source>
</evidence>